<keyword evidence="1" id="KW-0472">Membrane</keyword>
<feature type="transmembrane region" description="Helical" evidence="1">
    <location>
        <begin position="28"/>
        <end position="46"/>
    </location>
</feature>
<feature type="transmembrane region" description="Helical" evidence="1">
    <location>
        <begin position="80"/>
        <end position="102"/>
    </location>
</feature>
<proteinExistence type="predicted"/>
<dbReference type="Proteomes" id="UP000309992">
    <property type="component" value="Unassembled WGS sequence"/>
</dbReference>
<comment type="caution">
    <text evidence="2">The sequence shown here is derived from an EMBL/GenBank/DDBJ whole genome shotgun (WGS) entry which is preliminary data.</text>
</comment>
<evidence type="ECO:0000256" key="1">
    <source>
        <dbReference type="SAM" id="Phobius"/>
    </source>
</evidence>
<dbReference type="EMBL" id="SWMS01000005">
    <property type="protein sequence ID" value="TKG71462.1"/>
    <property type="molecule type" value="Genomic_DNA"/>
</dbReference>
<reference evidence="2 3" key="1">
    <citation type="journal article" date="2015" name="Antonie Van Leeuwenhoek">
        <title>Prauserella endophytica sp. nov., an endophytic actinobacterium isolated from Tamarix taklamakanensis.</title>
        <authorList>
            <person name="Liu J.M."/>
            <person name="Habden X."/>
            <person name="Guo L."/>
            <person name="Tuo L."/>
            <person name="Jiang Z.K."/>
            <person name="Liu S.W."/>
            <person name="Liu X.F."/>
            <person name="Chen L."/>
            <person name="Li R.F."/>
            <person name="Zhang Y.Q."/>
            <person name="Sun C.H."/>
        </authorList>
    </citation>
    <scope>NUCLEOTIDE SEQUENCE [LARGE SCALE GENOMIC DNA]</scope>
    <source>
        <strain evidence="2 3">CGMCC 4.7182</strain>
    </source>
</reference>
<sequence length="103" mass="10418">MADVSIQPQRPHGGTSVSAGAASDAKTLAAAALLTFAAGMIVLIGYIMAGGFGGFLGIIGAVFGVVWWKNLHGKVFPRDLPAKSLVGLLVTAAALFGLSYVMA</sequence>
<gene>
    <name evidence="2" type="ORF">FCN18_11815</name>
</gene>
<accession>A0ABY2S797</accession>
<dbReference type="RefSeq" id="WP_113642442.1">
    <property type="nucleotide sequence ID" value="NZ_SWMS01000005.1"/>
</dbReference>
<evidence type="ECO:0000313" key="2">
    <source>
        <dbReference type="EMBL" id="TKG71462.1"/>
    </source>
</evidence>
<evidence type="ECO:0000313" key="3">
    <source>
        <dbReference type="Proteomes" id="UP000309992"/>
    </source>
</evidence>
<feature type="transmembrane region" description="Helical" evidence="1">
    <location>
        <begin position="52"/>
        <end position="68"/>
    </location>
</feature>
<keyword evidence="1" id="KW-1133">Transmembrane helix</keyword>
<keyword evidence="3" id="KW-1185">Reference proteome</keyword>
<keyword evidence="1" id="KW-0812">Transmembrane</keyword>
<protein>
    <submittedName>
        <fullName evidence="2">Uncharacterized protein</fullName>
    </submittedName>
</protein>
<organism evidence="2 3">
    <name type="scientific">Prauserella endophytica</name>
    <dbReference type="NCBI Taxonomy" id="1592324"/>
    <lineage>
        <taxon>Bacteria</taxon>
        <taxon>Bacillati</taxon>
        <taxon>Actinomycetota</taxon>
        <taxon>Actinomycetes</taxon>
        <taxon>Pseudonocardiales</taxon>
        <taxon>Pseudonocardiaceae</taxon>
        <taxon>Prauserella</taxon>
        <taxon>Prauserella coralliicola group</taxon>
    </lineage>
</organism>
<name>A0ABY2S797_9PSEU</name>